<evidence type="ECO:0000313" key="2">
    <source>
        <dbReference type="Proteomes" id="UP001054945"/>
    </source>
</evidence>
<dbReference type="EMBL" id="BPLR01006754">
    <property type="protein sequence ID" value="GIY12183.1"/>
    <property type="molecule type" value="Genomic_DNA"/>
</dbReference>
<dbReference type="AlphaFoldDB" id="A0AAV4QWV3"/>
<gene>
    <name evidence="1" type="ORF">CEXT_793901</name>
</gene>
<proteinExistence type="predicted"/>
<keyword evidence="2" id="KW-1185">Reference proteome</keyword>
<protein>
    <submittedName>
        <fullName evidence="1">Uncharacterized protein</fullName>
    </submittedName>
</protein>
<evidence type="ECO:0000313" key="1">
    <source>
        <dbReference type="EMBL" id="GIY12183.1"/>
    </source>
</evidence>
<name>A0AAV4QWV3_CAEEX</name>
<dbReference type="Proteomes" id="UP001054945">
    <property type="component" value="Unassembled WGS sequence"/>
</dbReference>
<organism evidence="1 2">
    <name type="scientific">Caerostris extrusa</name>
    <name type="common">Bark spider</name>
    <name type="synonym">Caerostris bankana</name>
    <dbReference type="NCBI Taxonomy" id="172846"/>
    <lineage>
        <taxon>Eukaryota</taxon>
        <taxon>Metazoa</taxon>
        <taxon>Ecdysozoa</taxon>
        <taxon>Arthropoda</taxon>
        <taxon>Chelicerata</taxon>
        <taxon>Arachnida</taxon>
        <taxon>Araneae</taxon>
        <taxon>Araneomorphae</taxon>
        <taxon>Entelegynae</taxon>
        <taxon>Araneoidea</taxon>
        <taxon>Araneidae</taxon>
        <taxon>Caerostris</taxon>
    </lineage>
</organism>
<accession>A0AAV4QWV3</accession>
<reference evidence="1 2" key="1">
    <citation type="submission" date="2021-06" db="EMBL/GenBank/DDBJ databases">
        <title>Caerostris extrusa draft genome.</title>
        <authorList>
            <person name="Kono N."/>
            <person name="Arakawa K."/>
        </authorList>
    </citation>
    <scope>NUCLEOTIDE SEQUENCE [LARGE SCALE GENOMIC DNA]</scope>
</reference>
<comment type="caution">
    <text evidence="1">The sequence shown here is derived from an EMBL/GenBank/DDBJ whole genome shotgun (WGS) entry which is preliminary data.</text>
</comment>
<sequence length="102" mass="11129">MGQPHPFLGAEDDEFVLMGLPYRAFVLLAADDADDDGGAFLNIRPPRGSVRLLARFHASREGQAYLMVAHLVRRLFSNGVIFINSSSGTSQTIFEEGGFISV</sequence>